<evidence type="ECO:0000313" key="2">
    <source>
        <dbReference type="EMBL" id="AKF94709.1"/>
    </source>
</evidence>
<accession>A0A0F7EIC6</accession>
<feature type="signal peptide" evidence="1">
    <location>
        <begin position="1"/>
        <end position="24"/>
    </location>
</feature>
<keyword evidence="1" id="KW-0732">Signal</keyword>
<organism evidence="2">
    <name type="scientific">Brevibacillus laterosporus</name>
    <name type="common">Bacillus laterosporus</name>
    <dbReference type="NCBI Taxonomy" id="1465"/>
    <lineage>
        <taxon>Bacteria</taxon>
        <taxon>Bacillati</taxon>
        <taxon>Bacillota</taxon>
        <taxon>Bacilli</taxon>
        <taxon>Bacillales</taxon>
        <taxon>Paenibacillaceae</taxon>
        <taxon>Brevibacillus</taxon>
    </lineage>
</organism>
<dbReference type="RefSeq" id="WP_031413865.1">
    <property type="nucleotide sequence ID" value="NZ_CP011074.1"/>
</dbReference>
<protein>
    <submittedName>
        <fullName evidence="2">Uncharacterized protein</fullName>
    </submittedName>
</protein>
<reference evidence="2" key="1">
    <citation type="submission" date="2015-03" db="EMBL/GenBank/DDBJ databases">
        <title>MIGS Cultured Bacterial/Archaeal sample from Brevibacillus laterosporus.</title>
        <authorList>
            <person name="Zeng D."/>
            <person name="Zhu L."/>
            <person name="Dong G."/>
            <person name="Ye W."/>
            <person name="Ren D."/>
            <person name="Wu L."/>
            <person name="Xu J."/>
            <person name="Li G."/>
            <person name="Guo L."/>
        </authorList>
    </citation>
    <scope>NUCLEOTIDE SEQUENCE</scope>
    <source>
        <strain evidence="2">B9</strain>
    </source>
</reference>
<sequence length="111" mass="11979">MKKLLASLSTFAVLTGALAVPTFAATEINTAKETNSQVLKIQPNLGVPSDGRVSLYSSPFTSYTVTGKGLSVEKIGGTWYLKASKDATGGILHEYYNGKFEKSFLIEIWGR</sequence>
<feature type="chain" id="PRO_5002515366" evidence="1">
    <location>
        <begin position="25"/>
        <end position="111"/>
    </location>
</feature>
<dbReference type="EMBL" id="CP011074">
    <property type="protein sequence ID" value="AKF94709.1"/>
    <property type="molecule type" value="Genomic_DNA"/>
</dbReference>
<name>A0A0F7EIC6_BRELA</name>
<evidence type="ECO:0000256" key="1">
    <source>
        <dbReference type="SAM" id="SignalP"/>
    </source>
</evidence>
<dbReference type="AlphaFoldDB" id="A0A0F7EIC6"/>
<proteinExistence type="predicted"/>
<gene>
    <name evidence="2" type="ORF">EX87_14460</name>
</gene>